<comment type="subunit">
    <text evidence="1">Heterodimer of an alpha and a beta subunit.</text>
</comment>
<reference evidence="5 6" key="1">
    <citation type="journal article" date="2020" name="Front. Microbiol.">
        <title>Single-cell genomics of novel Actinobacteria with the Wood-Ljungdahl pathway discovered in a serpentinizing system.</title>
        <authorList>
            <person name="Merino N."/>
            <person name="Kawai M."/>
            <person name="Boyd E.S."/>
            <person name="Colman D.R."/>
            <person name="McGlynn S.E."/>
            <person name="Nealson K.H."/>
            <person name="Kurokawa K."/>
            <person name="Hongoh Y."/>
        </authorList>
    </citation>
    <scope>NUCLEOTIDE SEQUENCE [LARGE SCALE GENOMIC DNA]</scope>
    <source>
        <strain evidence="5 6">S47</strain>
    </source>
</reference>
<dbReference type="InterPro" id="IPR012255">
    <property type="entry name" value="ETF_b"/>
</dbReference>
<organism evidence="5 6">
    <name type="scientific">Candidatus Hakubella thermalkaliphila</name>
    <dbReference type="NCBI Taxonomy" id="2754717"/>
    <lineage>
        <taxon>Bacteria</taxon>
        <taxon>Bacillati</taxon>
        <taxon>Actinomycetota</taxon>
        <taxon>Actinomycetota incertae sedis</taxon>
        <taxon>Candidatus Hakubellales</taxon>
        <taxon>Candidatus Hakubellaceae</taxon>
        <taxon>Candidatus Hakubella</taxon>
    </lineage>
</organism>
<dbReference type="SUPFAM" id="SSF52402">
    <property type="entry name" value="Adenine nucleotide alpha hydrolases-like"/>
    <property type="match status" value="1"/>
</dbReference>
<evidence type="ECO:0000256" key="2">
    <source>
        <dbReference type="ARBA" id="ARBA00025649"/>
    </source>
</evidence>
<dbReference type="InterPro" id="IPR014729">
    <property type="entry name" value="Rossmann-like_a/b/a_fold"/>
</dbReference>
<dbReference type="AlphaFoldDB" id="A0A6V8Q9N8"/>
<evidence type="ECO:0000256" key="1">
    <source>
        <dbReference type="ARBA" id="ARBA00011355"/>
    </source>
</evidence>
<dbReference type="PIRSF" id="PIRSF000090">
    <property type="entry name" value="Beta-ETF"/>
    <property type="match status" value="1"/>
</dbReference>
<name>A0A6V8Q9N8_9ACTN</name>
<comment type="function">
    <text evidence="2">The electron transfer flavoprotein serves as a specific electron acceptor for other dehydrogenases. It transfers the electrons to the main respiratory chain via ETF-ubiquinone oxidoreductase (ETF dehydrogenase).</text>
</comment>
<dbReference type="Proteomes" id="UP000569018">
    <property type="component" value="Unassembled WGS sequence"/>
</dbReference>
<dbReference type="SMART" id="SM00893">
    <property type="entry name" value="ETF"/>
    <property type="match status" value="1"/>
</dbReference>
<gene>
    <name evidence="5" type="ORF">HKBW3S47_01299</name>
</gene>
<evidence type="ECO:0000313" key="5">
    <source>
        <dbReference type="EMBL" id="GFP39601.1"/>
    </source>
</evidence>
<dbReference type="Gene3D" id="3.40.50.620">
    <property type="entry name" value="HUPs"/>
    <property type="match status" value="1"/>
</dbReference>
<dbReference type="GO" id="GO:0009055">
    <property type="term" value="F:electron transfer activity"/>
    <property type="evidence" value="ECO:0007669"/>
    <property type="project" value="InterPro"/>
</dbReference>
<accession>A0A6V8Q9N8</accession>
<dbReference type="EMBL" id="BLSD01000067">
    <property type="protein sequence ID" value="GFP39601.1"/>
    <property type="molecule type" value="Genomic_DNA"/>
</dbReference>
<sequence length="304" mass="33503">MSQFGSDCDSGAAPRTMENWYEHREMIEINIVVCIKQVPGTTEIKIDPQTNTLIREGIESIINPFDTYAVEEAVRIKERIAQQSKEGFSGPESKVIAITMGPPQAENILREAISVGVDIGVLLSDRALAGADTLATSFTLAKAIRKLEREFGKISLILCGRQTLDGDTGQVGPELAQQLNLPCLGYVIEVMEIDNKYFKLKRLMEDRYEVFRVPLPAVISVSKGINEPRVPSLRGAMRAKSAPITVWRVSDLDVKSEEVGLSGSATQVIKVFSPHIERQSEIFTGDVDTQVEKLTQKLQSLGVV</sequence>
<dbReference type="InterPro" id="IPR033948">
    <property type="entry name" value="ETF_beta_N"/>
</dbReference>
<protein>
    <recommendedName>
        <fullName evidence="3">Electron transfer flavoprotein small subunit</fullName>
    </recommendedName>
</protein>
<dbReference type="InterPro" id="IPR014730">
    <property type="entry name" value="ETF_a/b_N"/>
</dbReference>
<evidence type="ECO:0000256" key="3">
    <source>
        <dbReference type="ARBA" id="ARBA00042002"/>
    </source>
</evidence>
<feature type="domain" description="Electron transfer flavoprotein alpha/beta-subunit N-terminal" evidence="4">
    <location>
        <begin position="50"/>
        <end position="256"/>
    </location>
</feature>
<evidence type="ECO:0000313" key="6">
    <source>
        <dbReference type="Proteomes" id="UP000569018"/>
    </source>
</evidence>
<dbReference type="PANTHER" id="PTHR21294:SF17">
    <property type="entry name" value="PROTEIN FIXA"/>
    <property type="match status" value="1"/>
</dbReference>
<proteinExistence type="predicted"/>
<comment type="caution">
    <text evidence="5">The sequence shown here is derived from an EMBL/GenBank/DDBJ whole genome shotgun (WGS) entry which is preliminary data.</text>
</comment>
<dbReference type="CDD" id="cd01714">
    <property type="entry name" value="ETF_beta"/>
    <property type="match status" value="1"/>
</dbReference>
<dbReference type="Pfam" id="PF01012">
    <property type="entry name" value="ETF"/>
    <property type="match status" value="1"/>
</dbReference>
<dbReference type="PANTHER" id="PTHR21294">
    <property type="entry name" value="ELECTRON TRANSFER FLAVOPROTEIN BETA-SUBUNIT"/>
    <property type="match status" value="1"/>
</dbReference>
<evidence type="ECO:0000259" key="4">
    <source>
        <dbReference type="SMART" id="SM00893"/>
    </source>
</evidence>